<dbReference type="SMART" id="SM00490">
    <property type="entry name" value="HELICc"/>
    <property type="match status" value="1"/>
</dbReference>
<dbReference type="Pfam" id="PF00270">
    <property type="entry name" value="DEAD"/>
    <property type="match status" value="1"/>
</dbReference>
<dbReference type="Gene3D" id="1.10.150.20">
    <property type="entry name" value="5' to 3' exonuclease, C-terminal subdomain"/>
    <property type="match status" value="1"/>
</dbReference>
<comment type="caution">
    <text evidence="6">The sequence shown here is derived from an EMBL/GenBank/DDBJ whole genome shotgun (WGS) entry which is preliminary data.</text>
</comment>
<evidence type="ECO:0000259" key="4">
    <source>
        <dbReference type="PROSITE" id="PS51192"/>
    </source>
</evidence>
<feature type="domain" description="Helicase C-terminal" evidence="5">
    <location>
        <begin position="264"/>
        <end position="453"/>
    </location>
</feature>
<evidence type="ECO:0000313" key="7">
    <source>
        <dbReference type="Proteomes" id="UP000789595"/>
    </source>
</evidence>
<feature type="region of interest" description="Disordered" evidence="3">
    <location>
        <begin position="869"/>
        <end position="984"/>
    </location>
</feature>
<dbReference type="PROSITE" id="PS51192">
    <property type="entry name" value="HELICASE_ATP_BIND_1"/>
    <property type="match status" value="1"/>
</dbReference>
<dbReference type="Pfam" id="PF00271">
    <property type="entry name" value="Helicase_C"/>
    <property type="match status" value="1"/>
</dbReference>
<dbReference type="Gene3D" id="3.40.50.300">
    <property type="entry name" value="P-loop containing nucleotide triphosphate hydrolases"/>
    <property type="match status" value="2"/>
</dbReference>
<feature type="compositionally biased region" description="Acidic residues" evidence="3">
    <location>
        <begin position="906"/>
        <end position="919"/>
    </location>
</feature>
<evidence type="ECO:0008006" key="8">
    <source>
        <dbReference type="Google" id="ProtNLM"/>
    </source>
</evidence>
<gene>
    <name evidence="6" type="ORF">PECAL_3P25990</name>
</gene>
<evidence type="ECO:0000256" key="3">
    <source>
        <dbReference type="SAM" id="MobiDB-lite"/>
    </source>
</evidence>
<dbReference type="SMART" id="SM00487">
    <property type="entry name" value="DEXDc"/>
    <property type="match status" value="1"/>
</dbReference>
<dbReference type="InterPro" id="IPR002298">
    <property type="entry name" value="DNA_polymerase_A"/>
</dbReference>
<dbReference type="InterPro" id="IPR001098">
    <property type="entry name" value="DNA-dir_DNA_pol_A_palm_dom"/>
</dbReference>
<dbReference type="SMART" id="SM00482">
    <property type="entry name" value="POLAc"/>
    <property type="match status" value="1"/>
</dbReference>
<dbReference type="PROSITE" id="PS51194">
    <property type="entry name" value="HELICASE_CTER"/>
    <property type="match status" value="1"/>
</dbReference>
<keyword evidence="7" id="KW-1185">Reference proteome</keyword>
<dbReference type="GO" id="GO:0006261">
    <property type="term" value="P:DNA-templated DNA replication"/>
    <property type="evidence" value="ECO:0007669"/>
    <property type="project" value="InterPro"/>
</dbReference>
<keyword evidence="2" id="KW-0067">ATP-binding</keyword>
<dbReference type="Gene3D" id="3.30.70.370">
    <property type="match status" value="1"/>
</dbReference>
<dbReference type="GO" id="GO:0005524">
    <property type="term" value="F:ATP binding"/>
    <property type="evidence" value="ECO:0007669"/>
    <property type="project" value="UniProtKB-KW"/>
</dbReference>
<dbReference type="InterPro" id="IPR043502">
    <property type="entry name" value="DNA/RNA_pol_sf"/>
</dbReference>
<feature type="compositionally biased region" description="Low complexity" evidence="3">
    <location>
        <begin position="920"/>
        <end position="929"/>
    </location>
</feature>
<accession>A0A8J2SIH3</accession>
<protein>
    <recommendedName>
        <fullName evidence="8">DNA-directed DNA polymerase</fullName>
    </recommendedName>
</protein>
<dbReference type="PANTHER" id="PTHR10133:SF62">
    <property type="entry name" value="DNA POLYMERASE THETA"/>
    <property type="match status" value="1"/>
</dbReference>
<dbReference type="Proteomes" id="UP000789595">
    <property type="component" value="Unassembled WGS sequence"/>
</dbReference>
<organism evidence="6 7">
    <name type="scientific">Pelagomonas calceolata</name>
    <dbReference type="NCBI Taxonomy" id="35677"/>
    <lineage>
        <taxon>Eukaryota</taxon>
        <taxon>Sar</taxon>
        <taxon>Stramenopiles</taxon>
        <taxon>Ochrophyta</taxon>
        <taxon>Pelagophyceae</taxon>
        <taxon>Pelagomonadales</taxon>
        <taxon>Pelagomonadaceae</taxon>
        <taxon>Pelagomonas</taxon>
    </lineage>
</organism>
<name>A0A8J2SIH3_9STRA</name>
<reference evidence="6" key="1">
    <citation type="submission" date="2021-11" db="EMBL/GenBank/DDBJ databases">
        <authorList>
            <consortium name="Genoscope - CEA"/>
            <person name="William W."/>
        </authorList>
    </citation>
    <scope>NUCLEOTIDE SEQUENCE</scope>
</reference>
<dbReference type="OrthoDB" id="275278at2759"/>
<dbReference type="GO" id="GO:0006302">
    <property type="term" value="P:double-strand break repair"/>
    <property type="evidence" value="ECO:0007669"/>
    <property type="project" value="TreeGrafter"/>
</dbReference>
<keyword evidence="1" id="KW-0547">Nucleotide-binding</keyword>
<proteinExistence type="predicted"/>
<sequence length="1822" mass="191534">MDAAKPGTVAYALRAAQVPPAVARGYSDATGIVRLRAWQRDVLEGPDGVAAGANAVVTVDTAGGKSCVAEVALLRGAFRGEGGVALYVLPFLALVAEKARTLRRALRDHDERCARADRCAVVDCGEGPDAPRASLAMARAIVCCTPEAALGLLDRQALAAADARARRRRRGGAADDAGGSTGRLRAVAVDELHLVGDADRGAAYEKLLTRLRLRGGATQLVGLSATLSNVEAVAAWLGCRATVARCRPVALRPRFVTEATATDATRRAVAEARAARESCLLFCWRRDDTGRLAEQICAAPRRNAEHDRAARRAARRALPRRGDARLRRLLEREDGDALFHSAALAPEERAAVEAAAAGGGARVVCCTQTLAAGVNLPAAKVVVLCGADKFPTDAVQLAQMLGRAGRGGAAGARRGEAVVVAPRRRAAWARGLLAQATARSTLPPVRSGLARAADAAEALARLLLEAVCATEADGAAFDAAEGPRAVARATLFRALADDPRAADAACGDALASLEAARCVDVDAAGAARTTALGRAVLAAGDVRPLEAVLLEEALTRARCAPASSAAAALVRAAVCAPLPGLDYHLDAALFNTKVFWDFVAALVDDGGRDAETAAAHLGLDLEQLERDAHAAARAAPLPTAVEILRDVRRGRWGATRRATRLFVARRLWLGVLVDALLSPAAPGAVATAAPVSLEELSRRTKIPEPALEKLARRAPIFAGAVARFCRRLNWTCVADGLDERAGALRRALRAFDKKPASWRAGLRGLRKACGGDAQLARALRDTNYRAAADVADAGVDAVERVLADAAPWRLAGVDAVDGPARRRHDASWSQTPFLVSLLSATRTTGAEAAAAAAARRGAVAAGVVAAAAAARTGPARAAPRRRAEAAESDDSDGSAAPSFDASSSDSDSDSDDDTADAADSDGAADAAADGRARKRRRGSGHTAGLETYASSRDVSPRSRRSEASSGVQVRDASPRVLASDARRRTRALDARESAALASTDAPFVGVALDTAPPPPGASGTRRRAWAKFLDPRTSRVLVGYGLARGPGEARYYSSPPVPPPWPFERELRRRNDGTAQGWARLPEAAVCRVVGWLGFRQYAPRLGAARDGRAAGAAARLACRAWHARGRRALRACERLAGGRVALAATVAAAPDRGGAYALACGDAVAVATALRSNGTPAGRPLFDVPAAKAVAARAGGGAAAAADDAADAADAARDGEDAPRRRDRAVARAAALARDARTCRDALAAPACGRALAALLATDVACVPAIAEMNHSGVDVDAPRLRAWVDDLRQFVDDCRRVAAEAHGIENLGAHGKVNALCDVPAKAASTAAARGLAAQAQRGGRAGERATVVLAHRRARALLARLSGLQRALAPHPTLEASTTCARACFSLSRETKRGREPTATGRLVCSAPNFQNFDAAGVAITRFARPSLHEDPEDALPGIEVLCVDATVRPGDPPRLRRGALVELSGAAIDARRLADGASIADYWRDAARRGATWAYSARRAATVRAAVVRIRRRELTYPADRVYRLDRGPRLRPPGFAWPEDGRVRETERAARYSPFDHAICVEPRRLIIARRGAVFLSADLKQCELRVAAHLSGDARLRRCFEERGDDPFVELVERCAVVKDRAAAKQLVYAVLFGQSTRKAARALDVDARAAVDAVQRVRALFPALDAYRATVTAACREHGFVETVLGRRRRLPDIHSTDPKRRRKAERQALNAVVQGSAADLVKRAMASMVASFGAKYDARRRPRLVLQLHDELVFEVPTQDLATCALDVSSALEAATALEGVPAEVRLRAGPSWASLAPYDPHSAAPAMGSIPPV</sequence>
<dbReference type="EMBL" id="CAKKNE010000003">
    <property type="protein sequence ID" value="CAH0372590.1"/>
    <property type="molecule type" value="Genomic_DNA"/>
</dbReference>
<evidence type="ECO:0000256" key="2">
    <source>
        <dbReference type="ARBA" id="ARBA00022840"/>
    </source>
</evidence>
<dbReference type="GO" id="GO:0003887">
    <property type="term" value="F:DNA-directed DNA polymerase activity"/>
    <property type="evidence" value="ECO:0007669"/>
    <property type="project" value="InterPro"/>
</dbReference>
<dbReference type="Pfam" id="PF00476">
    <property type="entry name" value="DNA_pol_A"/>
    <property type="match status" value="1"/>
</dbReference>
<dbReference type="SUPFAM" id="SSF52540">
    <property type="entry name" value="P-loop containing nucleoside triphosphate hydrolases"/>
    <property type="match status" value="1"/>
</dbReference>
<evidence type="ECO:0000259" key="5">
    <source>
        <dbReference type="PROSITE" id="PS51194"/>
    </source>
</evidence>
<dbReference type="InterPro" id="IPR027417">
    <property type="entry name" value="P-loop_NTPase"/>
</dbReference>
<feature type="domain" description="Helicase ATP-binding" evidence="4">
    <location>
        <begin position="46"/>
        <end position="245"/>
    </location>
</feature>
<dbReference type="GO" id="GO:0003677">
    <property type="term" value="F:DNA binding"/>
    <property type="evidence" value="ECO:0007669"/>
    <property type="project" value="InterPro"/>
</dbReference>
<feature type="compositionally biased region" description="Low complexity" evidence="3">
    <location>
        <begin position="893"/>
        <end position="905"/>
    </location>
</feature>
<dbReference type="PANTHER" id="PTHR10133">
    <property type="entry name" value="DNA POLYMERASE I"/>
    <property type="match status" value="1"/>
</dbReference>
<dbReference type="SUPFAM" id="SSF56672">
    <property type="entry name" value="DNA/RNA polymerases"/>
    <property type="match status" value="1"/>
</dbReference>
<dbReference type="InterPro" id="IPR011545">
    <property type="entry name" value="DEAD/DEAH_box_helicase_dom"/>
</dbReference>
<dbReference type="InterPro" id="IPR014001">
    <property type="entry name" value="Helicase_ATP-bd"/>
</dbReference>
<evidence type="ECO:0000313" key="6">
    <source>
        <dbReference type="EMBL" id="CAH0372590.1"/>
    </source>
</evidence>
<evidence type="ECO:0000256" key="1">
    <source>
        <dbReference type="ARBA" id="ARBA00022741"/>
    </source>
</evidence>
<dbReference type="InterPro" id="IPR001650">
    <property type="entry name" value="Helicase_C-like"/>
</dbReference>